<gene>
    <name evidence="1" type="ORF">FRC98_10400</name>
</gene>
<organism evidence="1 2">
    <name type="scientific">Lujinxingia vulgaris</name>
    <dbReference type="NCBI Taxonomy" id="2600176"/>
    <lineage>
        <taxon>Bacteria</taxon>
        <taxon>Deltaproteobacteria</taxon>
        <taxon>Bradymonadales</taxon>
        <taxon>Lujinxingiaceae</taxon>
        <taxon>Lujinxingia</taxon>
    </lineage>
</organism>
<evidence type="ECO:0000313" key="2">
    <source>
        <dbReference type="Proteomes" id="UP000321412"/>
    </source>
</evidence>
<name>A0A5C6XBN7_9DELT</name>
<reference evidence="1 2" key="1">
    <citation type="submission" date="2019-08" db="EMBL/GenBank/DDBJ databases">
        <title>Bradymonadales sp. TMQ4.</title>
        <authorList>
            <person name="Liang Q."/>
        </authorList>
    </citation>
    <scope>NUCLEOTIDE SEQUENCE [LARGE SCALE GENOMIC DNA]</scope>
    <source>
        <strain evidence="1 2">TMQ4</strain>
    </source>
</reference>
<sequence length="158" mass="17436">MTPHLLAIDLGLRCGFATYSAEGRLVRYRSTNFGSKRRLRDAAWAVLRDEAPLAYVVLEGDRGLAEIWQKAAERQGANTLQVAPERWRKALLFDRQQRSGADAKAAADTLARQIITWSGAPAPTALRHDAAEAILIGLWGVRAVGWLDAFPDPIETSR</sequence>
<accession>A0A5C6XBN7</accession>
<evidence type="ECO:0000313" key="1">
    <source>
        <dbReference type="EMBL" id="TXD37137.1"/>
    </source>
</evidence>
<dbReference type="OrthoDB" id="1495259at2"/>
<keyword evidence="2" id="KW-1185">Reference proteome</keyword>
<comment type="caution">
    <text evidence="1">The sequence shown here is derived from an EMBL/GenBank/DDBJ whole genome shotgun (WGS) entry which is preliminary data.</text>
</comment>
<dbReference type="RefSeq" id="WP_146981348.1">
    <property type="nucleotide sequence ID" value="NZ_VOSM01000004.1"/>
</dbReference>
<dbReference type="Proteomes" id="UP000321412">
    <property type="component" value="Unassembled WGS sequence"/>
</dbReference>
<dbReference type="AlphaFoldDB" id="A0A5C6XBN7"/>
<protein>
    <submittedName>
        <fullName evidence="1">Uncharacterized protein</fullName>
    </submittedName>
</protein>
<proteinExistence type="predicted"/>
<dbReference type="EMBL" id="VOSM01000004">
    <property type="protein sequence ID" value="TXD37137.1"/>
    <property type="molecule type" value="Genomic_DNA"/>
</dbReference>